<evidence type="ECO:0000259" key="3">
    <source>
        <dbReference type="SMART" id="SM00644"/>
    </source>
</evidence>
<name>A0A9E7LBL8_9CAUD</name>
<keyword evidence="5" id="KW-1185">Reference proteome</keyword>
<reference evidence="4" key="1">
    <citation type="submission" date="2022-04" db="EMBL/GenBank/DDBJ databases">
        <authorList>
            <person name="Hwangbo M."/>
            <person name="Wang B."/>
            <person name="Gill J.J."/>
            <person name="Chu K.-H."/>
            <person name="Young R."/>
        </authorList>
    </citation>
    <scope>NUCLEOTIDE SEQUENCE</scope>
</reference>
<dbReference type="SMART" id="SM00644">
    <property type="entry name" value="Ami_2"/>
    <property type="match status" value="1"/>
</dbReference>
<accession>A0A9E7LBL8</accession>
<protein>
    <submittedName>
        <fullName evidence="4">Endolysin amidase</fullName>
    </submittedName>
</protein>
<keyword evidence="2" id="KW-0081">Bacteriolytic enzyme</keyword>
<dbReference type="Proteomes" id="UP001057233">
    <property type="component" value="Segment"/>
</dbReference>
<dbReference type="InterPro" id="IPR036505">
    <property type="entry name" value="Amidase/PGRP_sf"/>
</dbReference>
<gene>
    <name evidence="4" type="ORF">Mbo2_026</name>
</gene>
<keyword evidence="1" id="KW-0929">Antimicrobial</keyword>
<evidence type="ECO:0000256" key="2">
    <source>
        <dbReference type="ARBA" id="ARBA00022638"/>
    </source>
</evidence>
<proteinExistence type="predicted"/>
<dbReference type="Pfam" id="PF08310">
    <property type="entry name" value="LGFP"/>
    <property type="match status" value="3"/>
</dbReference>
<sequence length="365" mass="40074">MLQEIDRTGETGNHSNRFGTRIRLFVLHTSEGGKRQTPEDLHQWMKNNSVSYHYIAGAGKLLGIVDTDRYSWSCLDANPYTINLVYAGSQAAMSRQEWIDRFRPDIRNTAEVIVRDARKYNYNPRLIDWDAVGRGETGTTDHYGITMGLGIGDHTDVGHQYPFDLLRQDIEDILVGAPVTPPAPAPNAIAELRKLPGFEWLGGKVTQALEESINDAKGGKFVEYENGWIYWTAGTGAVAIPRYLFEVYADHGFERGQLGYPLAGHGVEPGGEMQAFEGGAIYRKGHPDNPAPGFVVHGAIGAHYRASGFERGPLGFPTSDEYAVDGGDERAQDFENGGRIVWSPNGTTALRAVGGPDQVIATKTH</sequence>
<dbReference type="GO" id="GO:0042742">
    <property type="term" value="P:defense response to bacterium"/>
    <property type="evidence" value="ECO:0007669"/>
    <property type="project" value="UniProtKB-KW"/>
</dbReference>
<dbReference type="InterPro" id="IPR013207">
    <property type="entry name" value="LGFP"/>
</dbReference>
<evidence type="ECO:0000313" key="5">
    <source>
        <dbReference type="Proteomes" id="UP001057233"/>
    </source>
</evidence>
<dbReference type="GO" id="GO:0008745">
    <property type="term" value="F:N-acetylmuramoyl-L-alanine amidase activity"/>
    <property type="evidence" value="ECO:0007669"/>
    <property type="project" value="InterPro"/>
</dbReference>
<dbReference type="GO" id="GO:0009253">
    <property type="term" value="P:peptidoglycan catabolic process"/>
    <property type="evidence" value="ECO:0007669"/>
    <property type="project" value="InterPro"/>
</dbReference>
<dbReference type="Gene3D" id="3.40.80.10">
    <property type="entry name" value="Peptidoglycan recognition protein-like"/>
    <property type="match status" value="1"/>
</dbReference>
<organism evidence="4 5">
    <name type="scientific">Rhodococcus phage Mbo2</name>
    <dbReference type="NCBI Taxonomy" id="2936911"/>
    <lineage>
        <taxon>Viruses</taxon>
        <taxon>Duplodnaviria</taxon>
        <taxon>Heunggongvirae</taxon>
        <taxon>Uroviricota</taxon>
        <taxon>Caudoviricetes</taxon>
        <taxon>Caudoviricetes incertae sedis</taxon>
        <taxon>Mboduovirus</taxon>
        <taxon>Mboduovirus mbo2</taxon>
    </lineage>
</organism>
<dbReference type="SUPFAM" id="SSF55846">
    <property type="entry name" value="N-acetylmuramoyl-L-alanine amidase-like"/>
    <property type="match status" value="1"/>
</dbReference>
<feature type="domain" description="N-acetylmuramoyl-L-alanine amidase" evidence="3">
    <location>
        <begin position="10"/>
        <end position="158"/>
    </location>
</feature>
<dbReference type="EMBL" id="ON191531">
    <property type="protein sequence ID" value="URG17396.1"/>
    <property type="molecule type" value="Genomic_DNA"/>
</dbReference>
<dbReference type="InterPro" id="IPR002502">
    <property type="entry name" value="Amidase_domain"/>
</dbReference>
<dbReference type="GO" id="GO:0001897">
    <property type="term" value="P:symbiont-mediated cytolysis of host cell"/>
    <property type="evidence" value="ECO:0007669"/>
    <property type="project" value="UniProtKB-ARBA"/>
</dbReference>
<evidence type="ECO:0000256" key="1">
    <source>
        <dbReference type="ARBA" id="ARBA00022529"/>
    </source>
</evidence>
<evidence type="ECO:0000313" key="4">
    <source>
        <dbReference type="EMBL" id="URG17396.1"/>
    </source>
</evidence>